<sequence length="244" mass="27927">MKFRAARQNRIFQDVVDQIQEAILSNTLKPGDSLPPERELKEMFKTSRGTLREALRVLEQKGLIEIRVGAGGGSVVKDSPGDQFSEGLDLLIRSQKISLDHLAEFREGVEGSVAAIAAQEAKREDISLLEHILEDAHRHVSAGLTHWKNFLELDKKLHQSLARITGNPMYILIHEMVHDNIHRYYDQYLPADQGVLMKNYQDLCDIVNAVREGRSTEARILAQRHVRWFTDYMEDHIRTPAPER</sequence>
<accession>A0A401G366</accession>
<dbReference type="InterPro" id="IPR008920">
    <property type="entry name" value="TF_FadR/GntR_C"/>
</dbReference>
<reference evidence="6" key="2">
    <citation type="submission" date="2019-01" db="EMBL/GenBank/DDBJ databases">
        <title>Genome sequence of Desulfonema ishimotonii strain Tokyo 01.</title>
        <authorList>
            <person name="Fukui M."/>
        </authorList>
    </citation>
    <scope>NUCLEOTIDE SEQUENCE [LARGE SCALE GENOMIC DNA]</scope>
    <source>
        <strain evidence="6">Tokyo 01</strain>
    </source>
</reference>
<evidence type="ECO:0000259" key="4">
    <source>
        <dbReference type="PROSITE" id="PS50949"/>
    </source>
</evidence>
<dbReference type="SMART" id="SM00345">
    <property type="entry name" value="HTH_GNTR"/>
    <property type="match status" value="1"/>
</dbReference>
<dbReference type="EMBL" id="BEXT01000001">
    <property type="protein sequence ID" value="GBC63692.1"/>
    <property type="molecule type" value="Genomic_DNA"/>
</dbReference>
<evidence type="ECO:0000256" key="1">
    <source>
        <dbReference type="ARBA" id="ARBA00023015"/>
    </source>
</evidence>
<protein>
    <submittedName>
        <fullName evidence="5">FadR family transcriptional regulator</fullName>
    </submittedName>
</protein>
<dbReference type="SUPFAM" id="SSF46785">
    <property type="entry name" value="Winged helix' DNA-binding domain"/>
    <property type="match status" value="1"/>
</dbReference>
<dbReference type="Gene3D" id="1.20.120.530">
    <property type="entry name" value="GntR ligand-binding domain-like"/>
    <property type="match status" value="1"/>
</dbReference>
<keyword evidence="2" id="KW-0238">DNA-binding</keyword>
<gene>
    <name evidence="5" type="ORF">DENIS_4690</name>
</gene>
<evidence type="ECO:0000256" key="3">
    <source>
        <dbReference type="ARBA" id="ARBA00023163"/>
    </source>
</evidence>
<dbReference type="Proteomes" id="UP000288096">
    <property type="component" value="Unassembled WGS sequence"/>
</dbReference>
<dbReference type="InterPro" id="IPR036388">
    <property type="entry name" value="WH-like_DNA-bd_sf"/>
</dbReference>
<evidence type="ECO:0000313" key="6">
    <source>
        <dbReference type="Proteomes" id="UP000288096"/>
    </source>
</evidence>
<keyword evidence="1" id="KW-0805">Transcription regulation</keyword>
<dbReference type="PRINTS" id="PR00035">
    <property type="entry name" value="HTHGNTR"/>
</dbReference>
<dbReference type="Pfam" id="PF00392">
    <property type="entry name" value="GntR"/>
    <property type="match status" value="1"/>
</dbReference>
<dbReference type="Pfam" id="PF07729">
    <property type="entry name" value="FCD"/>
    <property type="match status" value="1"/>
</dbReference>
<dbReference type="InterPro" id="IPR036390">
    <property type="entry name" value="WH_DNA-bd_sf"/>
</dbReference>
<evidence type="ECO:0000256" key="2">
    <source>
        <dbReference type="ARBA" id="ARBA00023125"/>
    </source>
</evidence>
<dbReference type="AlphaFoldDB" id="A0A401G366"/>
<comment type="caution">
    <text evidence="5">The sequence shown here is derived from an EMBL/GenBank/DDBJ whole genome shotgun (WGS) entry which is preliminary data.</text>
</comment>
<dbReference type="RefSeq" id="WP_124330736.1">
    <property type="nucleotide sequence ID" value="NZ_BEXT01000001.1"/>
</dbReference>
<dbReference type="OrthoDB" id="5450856at2"/>
<proteinExistence type="predicted"/>
<name>A0A401G366_9BACT</name>
<organism evidence="5 6">
    <name type="scientific">Desulfonema ishimotonii</name>
    <dbReference type="NCBI Taxonomy" id="45657"/>
    <lineage>
        <taxon>Bacteria</taxon>
        <taxon>Pseudomonadati</taxon>
        <taxon>Thermodesulfobacteriota</taxon>
        <taxon>Desulfobacteria</taxon>
        <taxon>Desulfobacterales</taxon>
        <taxon>Desulfococcaceae</taxon>
        <taxon>Desulfonema</taxon>
    </lineage>
</organism>
<feature type="domain" description="HTH gntR-type" evidence="4">
    <location>
        <begin position="9"/>
        <end position="79"/>
    </location>
</feature>
<dbReference type="Gene3D" id="1.10.10.10">
    <property type="entry name" value="Winged helix-like DNA-binding domain superfamily/Winged helix DNA-binding domain"/>
    <property type="match status" value="1"/>
</dbReference>
<dbReference type="InterPro" id="IPR011711">
    <property type="entry name" value="GntR_C"/>
</dbReference>
<evidence type="ECO:0000313" key="5">
    <source>
        <dbReference type="EMBL" id="GBC63692.1"/>
    </source>
</evidence>
<keyword evidence="6" id="KW-1185">Reference proteome</keyword>
<reference evidence="6" key="1">
    <citation type="submission" date="2017-11" db="EMBL/GenBank/DDBJ databases">
        <authorList>
            <person name="Watanabe M."/>
            <person name="Kojima H."/>
        </authorList>
    </citation>
    <scope>NUCLEOTIDE SEQUENCE [LARGE SCALE GENOMIC DNA]</scope>
    <source>
        <strain evidence="6">Tokyo 01</strain>
    </source>
</reference>
<dbReference type="PANTHER" id="PTHR43537:SF49">
    <property type="entry name" value="TRANSCRIPTIONAL REGULATORY PROTEIN"/>
    <property type="match status" value="1"/>
</dbReference>
<dbReference type="SMART" id="SM00895">
    <property type="entry name" value="FCD"/>
    <property type="match status" value="1"/>
</dbReference>
<dbReference type="GO" id="GO:0003677">
    <property type="term" value="F:DNA binding"/>
    <property type="evidence" value="ECO:0007669"/>
    <property type="project" value="UniProtKB-KW"/>
</dbReference>
<keyword evidence="3" id="KW-0804">Transcription</keyword>
<dbReference type="PANTHER" id="PTHR43537">
    <property type="entry name" value="TRANSCRIPTIONAL REGULATOR, GNTR FAMILY"/>
    <property type="match status" value="1"/>
</dbReference>
<dbReference type="PROSITE" id="PS50949">
    <property type="entry name" value="HTH_GNTR"/>
    <property type="match status" value="1"/>
</dbReference>
<dbReference type="SUPFAM" id="SSF48008">
    <property type="entry name" value="GntR ligand-binding domain-like"/>
    <property type="match status" value="1"/>
</dbReference>
<dbReference type="CDD" id="cd07377">
    <property type="entry name" value="WHTH_GntR"/>
    <property type="match status" value="1"/>
</dbReference>
<dbReference type="GO" id="GO:0003700">
    <property type="term" value="F:DNA-binding transcription factor activity"/>
    <property type="evidence" value="ECO:0007669"/>
    <property type="project" value="InterPro"/>
</dbReference>
<dbReference type="InterPro" id="IPR000524">
    <property type="entry name" value="Tscrpt_reg_HTH_GntR"/>
</dbReference>